<name>A0A3M6UYB5_POCDA</name>
<comment type="catalytic activity">
    <reaction evidence="5">
        <text>L-proline + a quinone = (S)-1-pyrroline-5-carboxylate + a quinol + H(+)</text>
        <dbReference type="Rhea" id="RHEA:23784"/>
        <dbReference type="ChEBI" id="CHEBI:15378"/>
        <dbReference type="ChEBI" id="CHEBI:17388"/>
        <dbReference type="ChEBI" id="CHEBI:24646"/>
        <dbReference type="ChEBI" id="CHEBI:60039"/>
        <dbReference type="ChEBI" id="CHEBI:132124"/>
        <dbReference type="EC" id="1.5.5.2"/>
    </reaction>
</comment>
<dbReference type="Pfam" id="PF01619">
    <property type="entry name" value="Pro_dh"/>
    <property type="match status" value="1"/>
</dbReference>
<keyword evidence="5" id="KW-0285">Flavoprotein</keyword>
<dbReference type="InterPro" id="IPR015659">
    <property type="entry name" value="Proline_oxidase"/>
</dbReference>
<dbReference type="GO" id="GO:0010133">
    <property type="term" value="P:L-proline catabolic process to L-glutamate"/>
    <property type="evidence" value="ECO:0007669"/>
    <property type="project" value="TreeGrafter"/>
</dbReference>
<dbReference type="Gene3D" id="3.20.20.220">
    <property type="match status" value="1"/>
</dbReference>
<dbReference type="InterPro" id="IPR002872">
    <property type="entry name" value="Proline_DH_dom"/>
</dbReference>
<comment type="pathway">
    <text evidence="1">Amino-acid degradation; L-proline degradation into L-glutamate; L-glutamate from L-proline: step 1/2.</text>
</comment>
<keyword evidence="4 5" id="KW-0642">Proline metabolism</keyword>
<protein>
    <recommendedName>
        <fullName evidence="5">Proline dehydrogenase</fullName>
        <ecNumber evidence="5">1.5.5.2</ecNumber>
    </recommendedName>
</protein>
<reference evidence="7 8" key="1">
    <citation type="journal article" date="2018" name="Sci. Rep.">
        <title>Comparative analysis of the Pocillopora damicornis genome highlights role of immune system in coral evolution.</title>
        <authorList>
            <person name="Cunning R."/>
            <person name="Bay R.A."/>
            <person name="Gillette P."/>
            <person name="Baker A.C."/>
            <person name="Traylor-Knowles N."/>
        </authorList>
    </citation>
    <scope>NUCLEOTIDE SEQUENCE [LARGE SCALE GENOMIC DNA]</scope>
    <source>
        <strain evidence="7">RSMAS</strain>
        <tissue evidence="7">Whole animal</tissue>
    </source>
</reference>
<dbReference type="AlphaFoldDB" id="A0A3M6UYB5"/>
<dbReference type="InterPro" id="IPR029041">
    <property type="entry name" value="FAD-linked_oxidoreductase-like"/>
</dbReference>
<dbReference type="EC" id="1.5.5.2" evidence="5"/>
<dbReference type="OrthoDB" id="5464at2759"/>
<evidence type="ECO:0000313" key="8">
    <source>
        <dbReference type="Proteomes" id="UP000275408"/>
    </source>
</evidence>
<feature type="domain" description="Proline dehydrogenase" evidence="6">
    <location>
        <begin position="3"/>
        <end position="128"/>
    </location>
</feature>
<proteinExistence type="inferred from homology"/>
<dbReference type="PANTHER" id="PTHR13914">
    <property type="entry name" value="PROLINE OXIDASE"/>
    <property type="match status" value="1"/>
</dbReference>
<evidence type="ECO:0000313" key="7">
    <source>
        <dbReference type="EMBL" id="RMX58662.1"/>
    </source>
</evidence>
<keyword evidence="8" id="KW-1185">Reference proteome</keyword>
<evidence type="ECO:0000256" key="4">
    <source>
        <dbReference type="ARBA" id="ARBA00023062"/>
    </source>
</evidence>
<dbReference type="GO" id="GO:0005739">
    <property type="term" value="C:mitochondrion"/>
    <property type="evidence" value="ECO:0007669"/>
    <property type="project" value="TreeGrafter"/>
</dbReference>
<comment type="similarity">
    <text evidence="2 5">Belongs to the proline oxidase family.</text>
</comment>
<keyword evidence="3 5" id="KW-0560">Oxidoreductase</keyword>
<keyword evidence="5" id="KW-0274">FAD</keyword>
<dbReference type="SUPFAM" id="SSF51730">
    <property type="entry name" value="FAD-linked oxidoreductase"/>
    <property type="match status" value="1"/>
</dbReference>
<dbReference type="GO" id="GO:0004657">
    <property type="term" value="F:proline dehydrogenase activity"/>
    <property type="evidence" value="ECO:0007669"/>
    <property type="project" value="UniProtKB-EC"/>
</dbReference>
<comment type="caution">
    <text evidence="7">The sequence shown here is derived from an EMBL/GenBank/DDBJ whole genome shotgun (WGS) entry which is preliminary data.</text>
</comment>
<accession>A0A3M6UYB5</accession>
<evidence type="ECO:0000256" key="3">
    <source>
        <dbReference type="ARBA" id="ARBA00023002"/>
    </source>
</evidence>
<dbReference type="EMBL" id="RCHS01000474">
    <property type="protein sequence ID" value="RMX58662.1"/>
    <property type="molecule type" value="Genomic_DNA"/>
</dbReference>
<dbReference type="PANTHER" id="PTHR13914:SF0">
    <property type="entry name" value="PROLINE DEHYDROGENASE 1, MITOCHONDRIAL"/>
    <property type="match status" value="1"/>
</dbReference>
<sequence>MKRNQAADMGYDDPIHNSYEDTCRMYDQVADTLLHLASRTPGEVMIASHNEDQSNLLFKGIFEKMKELGIAQDAGKISFGQLNGMCDQVSFLLGQKGFNVYKSVPYGPVGEALAYLEHRATENGVVIKRTEKERSLS</sequence>
<evidence type="ECO:0000256" key="2">
    <source>
        <dbReference type="ARBA" id="ARBA00005869"/>
    </source>
</evidence>
<evidence type="ECO:0000259" key="6">
    <source>
        <dbReference type="Pfam" id="PF01619"/>
    </source>
</evidence>
<comment type="function">
    <text evidence="5">Converts proline to delta-1-pyrroline-5-carboxylate.</text>
</comment>
<evidence type="ECO:0000256" key="1">
    <source>
        <dbReference type="ARBA" id="ARBA00004739"/>
    </source>
</evidence>
<organism evidence="7 8">
    <name type="scientific">Pocillopora damicornis</name>
    <name type="common">Cauliflower coral</name>
    <name type="synonym">Millepora damicornis</name>
    <dbReference type="NCBI Taxonomy" id="46731"/>
    <lineage>
        <taxon>Eukaryota</taxon>
        <taxon>Metazoa</taxon>
        <taxon>Cnidaria</taxon>
        <taxon>Anthozoa</taxon>
        <taxon>Hexacorallia</taxon>
        <taxon>Scleractinia</taxon>
        <taxon>Astrocoeniina</taxon>
        <taxon>Pocilloporidae</taxon>
        <taxon>Pocillopora</taxon>
    </lineage>
</organism>
<dbReference type="STRING" id="46731.A0A3M6UYB5"/>
<dbReference type="GO" id="GO:0071949">
    <property type="term" value="F:FAD binding"/>
    <property type="evidence" value="ECO:0007669"/>
    <property type="project" value="TreeGrafter"/>
</dbReference>
<comment type="cofactor">
    <cofactor evidence="5">
        <name>FAD</name>
        <dbReference type="ChEBI" id="CHEBI:57692"/>
    </cofactor>
</comment>
<evidence type="ECO:0000256" key="5">
    <source>
        <dbReference type="RuleBase" id="RU364054"/>
    </source>
</evidence>
<dbReference type="Proteomes" id="UP000275408">
    <property type="component" value="Unassembled WGS sequence"/>
</dbReference>
<gene>
    <name evidence="7" type="ORF">pdam_00021427</name>
</gene>